<dbReference type="EMBL" id="BEZZ01000835">
    <property type="protein sequence ID" value="GCC36457.1"/>
    <property type="molecule type" value="Genomic_DNA"/>
</dbReference>
<keyword evidence="8" id="KW-0732">Signal</keyword>
<organism evidence="9 10">
    <name type="scientific">Chiloscyllium punctatum</name>
    <name type="common">Brownbanded bambooshark</name>
    <name type="synonym">Hemiscyllium punctatum</name>
    <dbReference type="NCBI Taxonomy" id="137246"/>
    <lineage>
        <taxon>Eukaryota</taxon>
        <taxon>Metazoa</taxon>
        <taxon>Chordata</taxon>
        <taxon>Craniata</taxon>
        <taxon>Vertebrata</taxon>
        <taxon>Chondrichthyes</taxon>
        <taxon>Elasmobranchii</taxon>
        <taxon>Galeomorphii</taxon>
        <taxon>Galeoidea</taxon>
        <taxon>Orectolobiformes</taxon>
        <taxon>Hemiscylliidae</taxon>
        <taxon>Chiloscyllium</taxon>
    </lineage>
</organism>
<reference evidence="9 10" key="1">
    <citation type="journal article" date="2018" name="Nat. Ecol. Evol.">
        <title>Shark genomes provide insights into elasmobranch evolution and the origin of vertebrates.</title>
        <authorList>
            <person name="Hara Y"/>
            <person name="Yamaguchi K"/>
            <person name="Onimaru K"/>
            <person name="Kadota M"/>
            <person name="Koyanagi M"/>
            <person name="Keeley SD"/>
            <person name="Tatsumi K"/>
            <person name="Tanaka K"/>
            <person name="Motone F"/>
            <person name="Kageyama Y"/>
            <person name="Nozu R"/>
            <person name="Adachi N"/>
            <person name="Nishimura O"/>
            <person name="Nakagawa R"/>
            <person name="Tanegashima C"/>
            <person name="Kiyatake I"/>
            <person name="Matsumoto R"/>
            <person name="Murakumo K"/>
            <person name="Nishida K"/>
            <person name="Terakita A"/>
            <person name="Kuratani S"/>
            <person name="Sato K"/>
            <person name="Hyodo S Kuraku.S."/>
        </authorList>
    </citation>
    <scope>NUCLEOTIDE SEQUENCE [LARGE SCALE GENOMIC DNA]</scope>
</reference>
<keyword evidence="2" id="KW-0489">Methyltransferase</keyword>
<feature type="chain" id="PRO_5019125535" description="catechol O-methyltransferase" evidence="8">
    <location>
        <begin position="19"/>
        <end position="264"/>
    </location>
</feature>
<dbReference type="InterPro" id="IPR002935">
    <property type="entry name" value="SAM_O-MeTrfase"/>
</dbReference>
<comment type="similarity">
    <text evidence="7">Belongs to the class I-like SAM-binding methyltransferase superfamily. Cation-dependent O-methyltransferase family.</text>
</comment>
<keyword evidence="3" id="KW-0808">Transferase</keyword>
<dbReference type="STRING" id="137246.A0A401T1H0"/>
<accession>A0A401T1H0</accession>
<dbReference type="SUPFAM" id="SSF53335">
    <property type="entry name" value="S-adenosyl-L-methionine-dependent methyltransferases"/>
    <property type="match status" value="1"/>
</dbReference>
<evidence type="ECO:0000256" key="2">
    <source>
        <dbReference type="ARBA" id="ARBA00022603"/>
    </source>
</evidence>
<dbReference type="Proteomes" id="UP000287033">
    <property type="component" value="Unassembled WGS sequence"/>
</dbReference>
<dbReference type="PANTHER" id="PTHR43836">
    <property type="entry name" value="CATECHOL O-METHYLTRANSFERASE 1-RELATED"/>
    <property type="match status" value="1"/>
</dbReference>
<dbReference type="PANTHER" id="PTHR43836:SF3">
    <property type="entry name" value="CATECHOL O-METHYLTRANSFERASE"/>
    <property type="match status" value="1"/>
</dbReference>
<keyword evidence="10" id="KW-1185">Reference proteome</keyword>
<dbReference type="GO" id="GO:0032259">
    <property type="term" value="P:methylation"/>
    <property type="evidence" value="ECO:0007669"/>
    <property type="project" value="UniProtKB-KW"/>
</dbReference>
<evidence type="ECO:0000256" key="1">
    <source>
        <dbReference type="ARBA" id="ARBA00012880"/>
    </source>
</evidence>
<dbReference type="GO" id="GO:0042417">
    <property type="term" value="P:dopamine metabolic process"/>
    <property type="evidence" value="ECO:0007669"/>
    <property type="project" value="TreeGrafter"/>
</dbReference>
<evidence type="ECO:0000256" key="5">
    <source>
        <dbReference type="ARBA" id="ARBA00022867"/>
    </source>
</evidence>
<dbReference type="CDD" id="cd02440">
    <property type="entry name" value="AdoMet_MTases"/>
    <property type="match status" value="1"/>
</dbReference>
<dbReference type="OMA" id="IFMVSSH"/>
<proteinExistence type="inferred from homology"/>
<gene>
    <name evidence="9" type="ORF">chiPu_0014951</name>
</gene>
<evidence type="ECO:0000313" key="9">
    <source>
        <dbReference type="EMBL" id="GCC36457.1"/>
    </source>
</evidence>
<keyword evidence="5" id="KW-0531">Neurotransmitter degradation</keyword>
<evidence type="ECO:0000313" key="10">
    <source>
        <dbReference type="Proteomes" id="UP000287033"/>
    </source>
</evidence>
<sequence>MWLPVLAAVLVPVCTALANRYHHRLIRFYRHRFLGWLRTCLTGISPEERAFRYVLTNSTHGKPESVLNTLDEWCGKYECVTSTGPEKGQILESVVQRTCPVKALELGTNCGYSAIRIARHLQPEAKLYTLEQDPKTAEVAEEMILVAGLKHSQFQVVTGSPTEVIPQFKTSPRVETFDFVFLNQGQGADYLRNLCLLEKEGLLSKGSVILANNVTHSEAAGFLSSVRSDPHYRTTFHPCTAPYEKDVADGMEELVFLKDNGERN</sequence>
<evidence type="ECO:0000256" key="7">
    <source>
        <dbReference type="ARBA" id="ARBA00023453"/>
    </source>
</evidence>
<dbReference type="EC" id="2.1.1.6" evidence="1"/>
<dbReference type="PROSITE" id="PS51682">
    <property type="entry name" value="SAM_OMT_I"/>
    <property type="match status" value="1"/>
</dbReference>
<dbReference type="GO" id="GO:0016206">
    <property type="term" value="F:catechol O-methyltransferase activity"/>
    <property type="evidence" value="ECO:0007669"/>
    <property type="project" value="UniProtKB-EC"/>
</dbReference>
<evidence type="ECO:0000256" key="3">
    <source>
        <dbReference type="ARBA" id="ARBA00022679"/>
    </source>
</evidence>
<dbReference type="OrthoDB" id="186626at2759"/>
<name>A0A401T1H0_CHIPU</name>
<dbReference type="GO" id="GO:0032502">
    <property type="term" value="P:developmental process"/>
    <property type="evidence" value="ECO:0007669"/>
    <property type="project" value="TreeGrafter"/>
</dbReference>
<dbReference type="GO" id="GO:0042424">
    <property type="term" value="P:catecholamine catabolic process"/>
    <property type="evidence" value="ECO:0007669"/>
    <property type="project" value="TreeGrafter"/>
</dbReference>
<dbReference type="Gene3D" id="3.40.50.150">
    <property type="entry name" value="Vaccinia Virus protein VP39"/>
    <property type="match status" value="1"/>
</dbReference>
<keyword evidence="6" id="KW-0128">Catecholamine metabolism</keyword>
<comment type="caution">
    <text evidence="9">The sequence shown here is derived from an EMBL/GenBank/DDBJ whole genome shotgun (WGS) entry which is preliminary data.</text>
</comment>
<evidence type="ECO:0000256" key="8">
    <source>
        <dbReference type="SAM" id="SignalP"/>
    </source>
</evidence>
<evidence type="ECO:0000256" key="4">
    <source>
        <dbReference type="ARBA" id="ARBA00022691"/>
    </source>
</evidence>
<dbReference type="InterPro" id="IPR029063">
    <property type="entry name" value="SAM-dependent_MTases_sf"/>
</dbReference>
<evidence type="ECO:0000256" key="6">
    <source>
        <dbReference type="ARBA" id="ARBA00022939"/>
    </source>
</evidence>
<feature type="signal peptide" evidence="8">
    <location>
        <begin position="1"/>
        <end position="18"/>
    </location>
</feature>
<dbReference type="AlphaFoldDB" id="A0A401T1H0"/>
<dbReference type="FunFam" id="3.40.50.150:FF:000054">
    <property type="entry name" value="Catechol O-methyltransferase"/>
    <property type="match status" value="1"/>
</dbReference>
<dbReference type="Pfam" id="PF01596">
    <property type="entry name" value="Methyltransf_3"/>
    <property type="match status" value="1"/>
</dbReference>
<protein>
    <recommendedName>
        <fullName evidence="1">catechol O-methyltransferase</fullName>
        <ecNumber evidence="1">2.1.1.6</ecNumber>
    </recommendedName>
</protein>
<keyword evidence="4" id="KW-0949">S-adenosyl-L-methionine</keyword>